<dbReference type="RefSeq" id="WP_029311168.1">
    <property type="nucleotide sequence ID" value="NZ_FTNE01000005.1"/>
</dbReference>
<keyword evidence="2" id="KW-1185">Reference proteome</keyword>
<dbReference type="EMBL" id="FTNE01000005">
    <property type="protein sequence ID" value="SIQ49177.1"/>
    <property type="molecule type" value="Genomic_DNA"/>
</dbReference>
<gene>
    <name evidence="1" type="ORF">SAMN05421828_105104</name>
</gene>
<reference evidence="1 2" key="1">
    <citation type="submission" date="2017-01" db="EMBL/GenBank/DDBJ databases">
        <authorList>
            <person name="Varghese N."/>
            <person name="Submissions S."/>
        </authorList>
    </citation>
    <scope>NUCLEOTIDE SEQUENCE [LARGE SCALE GENOMIC DNA]</scope>
    <source>
        <strain evidence="1 2">ATCC 35905</strain>
    </source>
</reference>
<comment type="caution">
    <text evidence="1">The sequence shown here is derived from an EMBL/GenBank/DDBJ whole genome shotgun (WGS) entry which is preliminary data.</text>
</comment>
<sequence length="63" mass="6668">MTADDAMPDHDCKAIDPAVILMIIRVMKSVVTRLRMIVIDVPAVVHGGVLPVLPTTSTEGAVS</sequence>
<organism evidence="1 2">
    <name type="scientific">Acidiphilium rubrum</name>
    <dbReference type="NCBI Taxonomy" id="526"/>
    <lineage>
        <taxon>Bacteria</taxon>
        <taxon>Pseudomonadati</taxon>
        <taxon>Pseudomonadota</taxon>
        <taxon>Alphaproteobacteria</taxon>
        <taxon>Acetobacterales</taxon>
        <taxon>Acidocellaceae</taxon>
        <taxon>Acidiphilium</taxon>
    </lineage>
</organism>
<evidence type="ECO:0000313" key="2">
    <source>
        <dbReference type="Proteomes" id="UP000186308"/>
    </source>
</evidence>
<accession>A0A8G2CJD3</accession>
<protein>
    <submittedName>
        <fullName evidence="1">Uncharacterized protein</fullName>
    </submittedName>
</protein>
<evidence type="ECO:0000313" key="1">
    <source>
        <dbReference type="EMBL" id="SIQ49177.1"/>
    </source>
</evidence>
<dbReference type="Proteomes" id="UP000186308">
    <property type="component" value="Unassembled WGS sequence"/>
</dbReference>
<name>A0A8G2CJD3_ACIRU</name>
<proteinExistence type="predicted"/>
<dbReference type="AlphaFoldDB" id="A0A8G2CJD3"/>